<keyword evidence="2" id="KW-1185">Reference proteome</keyword>
<dbReference type="HOGENOM" id="CLU_129906_0_0_9"/>
<dbReference type="RefSeq" id="WP_013655379.1">
    <property type="nucleotide sequence ID" value="NC_015275.1"/>
</dbReference>
<dbReference type="Pfam" id="PF01187">
    <property type="entry name" value="MIF"/>
    <property type="match status" value="1"/>
</dbReference>
<dbReference type="AlphaFoldDB" id="F2JJN6"/>
<dbReference type="InterPro" id="IPR014347">
    <property type="entry name" value="Tautomerase/MIF_sf"/>
</dbReference>
<proteinExistence type="predicted"/>
<name>F2JJN6_CELLD</name>
<evidence type="ECO:0000313" key="2">
    <source>
        <dbReference type="Proteomes" id="UP000008467"/>
    </source>
</evidence>
<reference evidence="1 2" key="1">
    <citation type="journal article" date="2011" name="J. Bacteriol.">
        <title>Complete genome sequence of the cellulose-degrading bacterium Cellulosilyticum lentocellum.</title>
        <authorList>
            <consortium name="US DOE Joint Genome Institute"/>
            <person name="Miller D.A."/>
            <person name="Suen G."/>
            <person name="Bruce D."/>
            <person name="Copeland A."/>
            <person name="Cheng J.F."/>
            <person name="Detter C."/>
            <person name="Goodwin L.A."/>
            <person name="Han C.S."/>
            <person name="Hauser L.J."/>
            <person name="Land M.L."/>
            <person name="Lapidus A."/>
            <person name="Lucas S."/>
            <person name="Meincke L."/>
            <person name="Pitluck S."/>
            <person name="Tapia R."/>
            <person name="Teshima H."/>
            <person name="Woyke T."/>
            <person name="Fox B.G."/>
            <person name="Angert E.R."/>
            <person name="Currie C.R."/>
        </authorList>
    </citation>
    <scope>NUCLEOTIDE SEQUENCE [LARGE SCALE GENOMIC DNA]</scope>
    <source>
        <strain evidence="2">ATCC 49066 / DSM 5427 / NCIMB 11756 / RHM5</strain>
    </source>
</reference>
<dbReference type="Proteomes" id="UP000008467">
    <property type="component" value="Chromosome"/>
</dbReference>
<protein>
    <submittedName>
        <fullName evidence="1">Macrophage migration inhibitory factor family protein</fullName>
    </submittedName>
</protein>
<organism evidence="1 2">
    <name type="scientific">Cellulosilyticum lentocellum (strain ATCC 49066 / DSM 5427 / NCIMB 11756 / RHM5)</name>
    <name type="common">Clostridium lentocellum</name>
    <dbReference type="NCBI Taxonomy" id="642492"/>
    <lineage>
        <taxon>Bacteria</taxon>
        <taxon>Bacillati</taxon>
        <taxon>Bacillota</taxon>
        <taxon>Clostridia</taxon>
        <taxon>Lachnospirales</taxon>
        <taxon>Cellulosilyticaceae</taxon>
        <taxon>Cellulosilyticum</taxon>
    </lineage>
</organism>
<dbReference type="InterPro" id="IPR001398">
    <property type="entry name" value="Macrophage_inhib_fac"/>
</dbReference>
<gene>
    <name evidence="1" type="ordered locus">Clole_0331</name>
</gene>
<accession>F2JJN6</accession>
<dbReference type="SUPFAM" id="SSF55331">
    <property type="entry name" value="Tautomerase/MIF"/>
    <property type="match status" value="1"/>
</dbReference>
<sequence>MPYIDSKITLTLSEEKKETLKTALGQIISTIPGKSENFLMVGFDDEYSLFFSGKKLDKGAFVEVKIFGSTSDAALEQVTAKICALYEKELGIPQNAIYVKYEFVNHWGWNGHNF</sequence>
<dbReference type="eggNOG" id="COG1942">
    <property type="taxonomic scope" value="Bacteria"/>
</dbReference>
<dbReference type="EMBL" id="CP002582">
    <property type="protein sequence ID" value="ADZ82078.1"/>
    <property type="molecule type" value="Genomic_DNA"/>
</dbReference>
<evidence type="ECO:0000313" key="1">
    <source>
        <dbReference type="EMBL" id="ADZ82078.1"/>
    </source>
</evidence>
<dbReference type="KEGG" id="cle:Clole_0331"/>
<dbReference type="Gene3D" id="3.30.429.10">
    <property type="entry name" value="Macrophage Migration Inhibitory Factor"/>
    <property type="match status" value="1"/>
</dbReference>